<dbReference type="EMBL" id="CP108318">
    <property type="protein sequence ID" value="WTW61742.1"/>
    <property type="molecule type" value="Genomic_DNA"/>
</dbReference>
<name>A0AAU2V2R9_9ACTN</name>
<dbReference type="AlphaFoldDB" id="A0AAU2V2R9"/>
<dbReference type="Pfam" id="PF19946">
    <property type="entry name" value="DUF6408"/>
    <property type="match status" value="1"/>
</dbReference>
<proteinExistence type="predicted"/>
<dbReference type="InterPro" id="IPR045639">
    <property type="entry name" value="DUF6408"/>
</dbReference>
<evidence type="ECO:0000313" key="1">
    <source>
        <dbReference type="EMBL" id="WTW61742.1"/>
    </source>
</evidence>
<gene>
    <name evidence="1" type="ORF">OG549_14350</name>
</gene>
<organism evidence="1">
    <name type="scientific">Streptomyces sp. NBC_00003</name>
    <dbReference type="NCBI Taxonomy" id="2903608"/>
    <lineage>
        <taxon>Bacteria</taxon>
        <taxon>Bacillati</taxon>
        <taxon>Actinomycetota</taxon>
        <taxon>Actinomycetes</taxon>
        <taxon>Kitasatosporales</taxon>
        <taxon>Streptomycetaceae</taxon>
        <taxon>Streptomyces</taxon>
    </lineage>
</organism>
<accession>A0AAU2V2R9</accession>
<sequence length="42" mass="4669">MEPVEYKPARRPWIRKILAGAAASVISNLVWEALAVAARHLI</sequence>
<protein>
    <submittedName>
        <fullName evidence="1">Uncharacterized protein</fullName>
    </submittedName>
</protein>
<reference evidence="1" key="1">
    <citation type="submission" date="2022-10" db="EMBL/GenBank/DDBJ databases">
        <title>The complete genomes of actinobacterial strains from the NBC collection.</title>
        <authorList>
            <person name="Joergensen T.S."/>
            <person name="Alvarez Arevalo M."/>
            <person name="Sterndorff E.B."/>
            <person name="Faurdal D."/>
            <person name="Vuksanovic O."/>
            <person name="Mourched A.-S."/>
            <person name="Charusanti P."/>
            <person name="Shaw S."/>
            <person name="Blin K."/>
            <person name="Weber T."/>
        </authorList>
    </citation>
    <scope>NUCLEOTIDE SEQUENCE</scope>
    <source>
        <strain evidence="1">NBC_00003</strain>
    </source>
</reference>